<gene>
    <name evidence="1" type="ORF">FHR33_007138</name>
</gene>
<evidence type="ECO:0000313" key="2">
    <source>
        <dbReference type="Proteomes" id="UP000579945"/>
    </source>
</evidence>
<dbReference type="RefSeq" id="WP_281388201.1">
    <property type="nucleotide sequence ID" value="NZ_JACIBV010000001.1"/>
</dbReference>
<reference evidence="1 2" key="1">
    <citation type="submission" date="2020-08" db="EMBL/GenBank/DDBJ databases">
        <title>Sequencing the genomes of 1000 actinobacteria strains.</title>
        <authorList>
            <person name="Klenk H.-P."/>
        </authorList>
    </citation>
    <scope>NUCLEOTIDE SEQUENCE [LARGE SCALE GENOMIC DNA]</scope>
    <source>
        <strain evidence="1 2">DSM 44320</strain>
    </source>
</reference>
<keyword evidence="2" id="KW-1185">Reference proteome</keyword>
<dbReference type="EMBL" id="JACIBV010000001">
    <property type="protein sequence ID" value="MBB3731278.1"/>
    <property type="molecule type" value="Genomic_DNA"/>
</dbReference>
<dbReference type="Proteomes" id="UP000579945">
    <property type="component" value="Unassembled WGS sequence"/>
</dbReference>
<organism evidence="1 2">
    <name type="scientific">Nonomuraea dietziae</name>
    <dbReference type="NCBI Taxonomy" id="65515"/>
    <lineage>
        <taxon>Bacteria</taxon>
        <taxon>Bacillati</taxon>
        <taxon>Actinomycetota</taxon>
        <taxon>Actinomycetes</taxon>
        <taxon>Streptosporangiales</taxon>
        <taxon>Streptosporangiaceae</taxon>
        <taxon>Nonomuraea</taxon>
    </lineage>
</organism>
<dbReference type="GeneID" id="95396328"/>
<name>A0A7W5VFQ8_9ACTN</name>
<protein>
    <submittedName>
        <fullName evidence="1">Uncharacterized protein</fullName>
    </submittedName>
</protein>
<proteinExistence type="predicted"/>
<accession>A0A7W5VFQ8</accession>
<evidence type="ECO:0000313" key="1">
    <source>
        <dbReference type="EMBL" id="MBB3731278.1"/>
    </source>
</evidence>
<sequence length="41" mass="3959">MGDLAGPASLPGAFAGADTLWPLTARGPQAHAGRTPAITGS</sequence>
<dbReference type="AlphaFoldDB" id="A0A7W5VFQ8"/>
<comment type="caution">
    <text evidence="1">The sequence shown here is derived from an EMBL/GenBank/DDBJ whole genome shotgun (WGS) entry which is preliminary data.</text>
</comment>